<dbReference type="EC" id="2.1.1.37" evidence="7"/>
<comment type="similarity">
    <text evidence="5 6">Belongs to the class I-like SAM-binding methyltransferase superfamily. C5-methyltransferase family.</text>
</comment>
<evidence type="ECO:0000256" key="3">
    <source>
        <dbReference type="ARBA" id="ARBA00022691"/>
    </source>
</evidence>
<evidence type="ECO:0000256" key="7">
    <source>
        <dbReference type="RuleBase" id="RU000417"/>
    </source>
</evidence>
<dbReference type="PANTHER" id="PTHR46098">
    <property type="entry name" value="TRNA (CYTOSINE(38)-C(5))-METHYLTRANSFERASE"/>
    <property type="match status" value="1"/>
</dbReference>
<dbReference type="Proteomes" id="UP000305457">
    <property type="component" value="Chromosome"/>
</dbReference>
<dbReference type="PROSITE" id="PS00094">
    <property type="entry name" value="C5_MTASE_1"/>
    <property type="match status" value="1"/>
</dbReference>
<evidence type="ECO:0000256" key="1">
    <source>
        <dbReference type="ARBA" id="ARBA00022603"/>
    </source>
</evidence>
<evidence type="ECO:0000256" key="5">
    <source>
        <dbReference type="PROSITE-ProRule" id="PRU01016"/>
    </source>
</evidence>
<proteinExistence type="inferred from homology"/>
<name>A0A5B7XVG4_9MOLU</name>
<dbReference type="OrthoDB" id="9813719at2"/>
<comment type="catalytic activity">
    <reaction evidence="7">
        <text>a 2'-deoxycytidine in DNA + S-adenosyl-L-methionine = a 5-methyl-2'-deoxycytidine in DNA + S-adenosyl-L-homocysteine + H(+)</text>
        <dbReference type="Rhea" id="RHEA:13681"/>
        <dbReference type="Rhea" id="RHEA-COMP:11369"/>
        <dbReference type="Rhea" id="RHEA-COMP:11370"/>
        <dbReference type="ChEBI" id="CHEBI:15378"/>
        <dbReference type="ChEBI" id="CHEBI:57856"/>
        <dbReference type="ChEBI" id="CHEBI:59789"/>
        <dbReference type="ChEBI" id="CHEBI:85452"/>
        <dbReference type="ChEBI" id="CHEBI:85454"/>
        <dbReference type="EC" id="2.1.1.37"/>
    </reaction>
</comment>
<dbReference type="REBASE" id="367276">
    <property type="entry name" value="M.Mna2F1AORF45P"/>
</dbReference>
<evidence type="ECO:0000313" key="9">
    <source>
        <dbReference type="Proteomes" id="UP000305457"/>
    </source>
</evidence>
<evidence type="ECO:0000256" key="2">
    <source>
        <dbReference type="ARBA" id="ARBA00022679"/>
    </source>
</evidence>
<dbReference type="GO" id="GO:0003886">
    <property type="term" value="F:DNA (cytosine-5-)-methyltransferase activity"/>
    <property type="evidence" value="ECO:0007669"/>
    <property type="project" value="UniProtKB-EC"/>
</dbReference>
<keyword evidence="4" id="KW-0680">Restriction system</keyword>
<dbReference type="PROSITE" id="PS51679">
    <property type="entry name" value="SAM_MT_C5"/>
    <property type="match status" value="1"/>
</dbReference>
<dbReference type="GO" id="GO:0009307">
    <property type="term" value="P:DNA restriction-modification system"/>
    <property type="evidence" value="ECO:0007669"/>
    <property type="project" value="UniProtKB-KW"/>
</dbReference>
<evidence type="ECO:0000256" key="4">
    <source>
        <dbReference type="ARBA" id="ARBA00022747"/>
    </source>
</evidence>
<dbReference type="PANTHER" id="PTHR46098:SF1">
    <property type="entry name" value="TRNA (CYTOSINE(38)-C(5))-METHYLTRANSFERASE"/>
    <property type="match status" value="1"/>
</dbReference>
<keyword evidence="1 5" id="KW-0489">Methyltransferase</keyword>
<dbReference type="Gene3D" id="3.40.50.150">
    <property type="entry name" value="Vaccinia Virus protein VP39"/>
    <property type="match status" value="1"/>
</dbReference>
<dbReference type="InterPro" id="IPR050750">
    <property type="entry name" value="C5-MTase"/>
</dbReference>
<dbReference type="EMBL" id="CP040825">
    <property type="protein sequence ID" value="QCZ36425.1"/>
    <property type="molecule type" value="Genomic_DNA"/>
</dbReference>
<reference evidence="8 9" key="1">
    <citation type="submission" date="2019-06" db="EMBL/GenBank/DDBJ databases">
        <title>Mycoplasma sp. 2F1A isolated from ostrich.</title>
        <authorList>
            <person name="Spergser J."/>
        </authorList>
    </citation>
    <scope>NUCLEOTIDE SEQUENCE [LARGE SCALE GENOMIC DNA]</scope>
    <source>
        <strain evidence="8 9">2F1A</strain>
    </source>
</reference>
<dbReference type="InterPro" id="IPR029063">
    <property type="entry name" value="SAM-dependent_MTases_sf"/>
</dbReference>
<dbReference type="NCBIfam" id="TIGR00675">
    <property type="entry name" value="dcm"/>
    <property type="match status" value="1"/>
</dbReference>
<sequence>MKQNNINKNNKTIKFIDLFAGMGGIRLGFEQAFNSSGIKTKCVLTSEIKPSAIKALQQNFNQHNLQGDIRQIRSEDIPDFDFLLAGFPCQAFSSAGKGLGFLDTRGTLFFEVERILRDKKPYGFILENVEGLITHDKEKPQDPIGRTFSTILNSLQKLGYKVSWKLLESQHFGVAQIRKRVFIVGTKDNLIDLENFKISNIVLKDVLETNLPTVNSHFTKQLLKHYKIYDLHGKSIKDKRGGNNNIHSWYIDLKGKISLKQKQLMEKIFKERRKKHWADEIGVKWMDGMPLNIDQIRKFFRAENLEEMLEDLVTKGYLVKEYPKQLVKTVNADNMIVSKRIQDKNLQIGYNIVAGKLSFEFTRILDSNSFTPTLVATDVSHIGVIDNSGIRKLTIREGLRLFGYPESYKLTEFENDKKGLRKAFDLLGNTVVVPVVKAISQRIADYWIKK</sequence>
<protein>
    <recommendedName>
        <fullName evidence="7">Cytosine-specific methyltransferase</fullName>
        <ecNumber evidence="7">2.1.1.37</ecNumber>
    </recommendedName>
</protein>
<evidence type="ECO:0000313" key="8">
    <source>
        <dbReference type="EMBL" id="QCZ36425.1"/>
    </source>
</evidence>
<dbReference type="PRINTS" id="PR00105">
    <property type="entry name" value="C5METTRFRASE"/>
</dbReference>
<dbReference type="InterPro" id="IPR001525">
    <property type="entry name" value="C5_MeTfrase"/>
</dbReference>
<dbReference type="Pfam" id="PF00145">
    <property type="entry name" value="DNA_methylase"/>
    <property type="match status" value="1"/>
</dbReference>
<keyword evidence="2 5" id="KW-0808">Transferase</keyword>
<organism evidence="8 9">
    <name type="scientific">Mycoplasma nasistruthionis</name>
    <dbReference type="NCBI Taxonomy" id="353852"/>
    <lineage>
        <taxon>Bacteria</taxon>
        <taxon>Bacillati</taxon>
        <taxon>Mycoplasmatota</taxon>
        <taxon>Mollicutes</taxon>
        <taxon>Mycoplasmataceae</taxon>
        <taxon>Mycoplasma</taxon>
    </lineage>
</organism>
<accession>A0A5B7XVG4</accession>
<keyword evidence="3 5" id="KW-0949">S-adenosyl-L-methionine</keyword>
<gene>
    <name evidence="8" type="primary">dcm</name>
    <name evidence="8" type="ORF">FG904_00045</name>
</gene>
<dbReference type="RefSeq" id="WP_139591908.1">
    <property type="nucleotide sequence ID" value="NZ_CP040825.1"/>
</dbReference>
<dbReference type="GO" id="GO:0032259">
    <property type="term" value="P:methylation"/>
    <property type="evidence" value="ECO:0007669"/>
    <property type="project" value="UniProtKB-KW"/>
</dbReference>
<dbReference type="SUPFAM" id="SSF53335">
    <property type="entry name" value="S-adenosyl-L-methionine-dependent methyltransferases"/>
    <property type="match status" value="1"/>
</dbReference>
<dbReference type="Gene3D" id="3.90.120.10">
    <property type="entry name" value="DNA Methylase, subunit A, domain 2"/>
    <property type="match status" value="1"/>
</dbReference>
<feature type="active site" evidence="5">
    <location>
        <position position="89"/>
    </location>
</feature>
<dbReference type="AlphaFoldDB" id="A0A5B7XVG4"/>
<dbReference type="KEGG" id="mnh:FG904_00045"/>
<evidence type="ECO:0000256" key="6">
    <source>
        <dbReference type="RuleBase" id="RU000416"/>
    </source>
</evidence>
<dbReference type="InterPro" id="IPR018117">
    <property type="entry name" value="C5_DNA_meth_AS"/>
</dbReference>